<keyword evidence="2" id="KW-1185">Reference proteome</keyword>
<evidence type="ECO:0000313" key="1">
    <source>
        <dbReference type="EMBL" id="KAF2464547.1"/>
    </source>
</evidence>
<protein>
    <submittedName>
        <fullName evidence="1">Uncharacterized protein</fullName>
    </submittedName>
</protein>
<dbReference type="Proteomes" id="UP000799755">
    <property type="component" value="Unassembled WGS sequence"/>
</dbReference>
<comment type="caution">
    <text evidence="1">The sequence shown here is derived from an EMBL/GenBank/DDBJ whole genome shotgun (WGS) entry which is preliminary data.</text>
</comment>
<organism evidence="1 2">
    <name type="scientific">Lindgomyces ingoldianus</name>
    <dbReference type="NCBI Taxonomy" id="673940"/>
    <lineage>
        <taxon>Eukaryota</taxon>
        <taxon>Fungi</taxon>
        <taxon>Dikarya</taxon>
        <taxon>Ascomycota</taxon>
        <taxon>Pezizomycotina</taxon>
        <taxon>Dothideomycetes</taxon>
        <taxon>Pleosporomycetidae</taxon>
        <taxon>Pleosporales</taxon>
        <taxon>Lindgomycetaceae</taxon>
        <taxon>Lindgomyces</taxon>
    </lineage>
</organism>
<name>A0ACB6QDV7_9PLEO</name>
<gene>
    <name evidence="1" type="ORF">BDR25DRAFT_241964</name>
</gene>
<dbReference type="EMBL" id="MU003535">
    <property type="protein sequence ID" value="KAF2464547.1"/>
    <property type="molecule type" value="Genomic_DNA"/>
</dbReference>
<reference evidence="1" key="1">
    <citation type="journal article" date="2020" name="Stud. Mycol.">
        <title>101 Dothideomycetes genomes: a test case for predicting lifestyles and emergence of pathogens.</title>
        <authorList>
            <person name="Haridas S."/>
            <person name="Albert R."/>
            <person name="Binder M."/>
            <person name="Bloem J."/>
            <person name="Labutti K."/>
            <person name="Salamov A."/>
            <person name="Andreopoulos B."/>
            <person name="Baker S."/>
            <person name="Barry K."/>
            <person name="Bills G."/>
            <person name="Bluhm B."/>
            <person name="Cannon C."/>
            <person name="Castanera R."/>
            <person name="Culley D."/>
            <person name="Daum C."/>
            <person name="Ezra D."/>
            <person name="Gonzalez J."/>
            <person name="Henrissat B."/>
            <person name="Kuo A."/>
            <person name="Liang C."/>
            <person name="Lipzen A."/>
            <person name="Lutzoni F."/>
            <person name="Magnuson J."/>
            <person name="Mondo S."/>
            <person name="Nolan M."/>
            <person name="Ohm R."/>
            <person name="Pangilinan J."/>
            <person name="Park H.-J."/>
            <person name="Ramirez L."/>
            <person name="Alfaro M."/>
            <person name="Sun H."/>
            <person name="Tritt A."/>
            <person name="Yoshinaga Y."/>
            <person name="Zwiers L.-H."/>
            <person name="Turgeon B."/>
            <person name="Goodwin S."/>
            <person name="Spatafora J."/>
            <person name="Crous P."/>
            <person name="Grigoriev I."/>
        </authorList>
    </citation>
    <scope>NUCLEOTIDE SEQUENCE</scope>
    <source>
        <strain evidence="1">ATCC 200398</strain>
    </source>
</reference>
<sequence length="167" mass="18967">SIATAFDFFLAVTLLTLFASAYPDRFRTALWQDGGTRGLNSNPKLRVYFYANYREPPPIPLIWDEMITRCNLCIAIVTAIIWVLRFYIRGRIQDPYAAVTINAIYDMLLVALWLYSVASQNSGDFTDNEHISVRPWYLDRGCDDAGKGCRAGCEVMRIAYGLSVFTL</sequence>
<feature type="non-terminal residue" evidence="1">
    <location>
        <position position="1"/>
    </location>
</feature>
<accession>A0ACB6QDV7</accession>
<proteinExistence type="predicted"/>
<evidence type="ECO:0000313" key="2">
    <source>
        <dbReference type="Proteomes" id="UP000799755"/>
    </source>
</evidence>